<sequence length="681" mass="77389">MLCEWCARIPFDPDFLRDDSGLSYYLGSGARVESSRCPFCKLVIRVFSDCGEDVSKHLHVKVNWSVGPGYHWAFKILHTDTWIGFGRTASIEADCQLKGIETSPNYFIEPTTGPVLDIARILRWISFCEQMHGSVCKLPTDPAFADAFRGLHLLRLIDIEAGCLVEKRNLEKYVALSYVWGAVSNFRLTKANRTALLAPGSLTKVLGMLPETIKDTIVLVRRLGGRYLWVDALCLLQNDAEDLDRGVNAMDLIYELAWLTVVAGCGHDANARLPGVQKGTRRASRNIVEVKPKVEMGFVTGLDGLLKKSVYNSRAWTFQELVLSRRVIYFVGDKVFYRCRAAEHSEHCADILSPRINVGATEGSLLPLAILMEEPIFDYSTMLFYYTQRALTNQNDAFRAMAGIIRRFTEVMKCRFLEGLPTALFDRFIIFYAFHNTLHRRPSFPSYSWTGWRGSIDTNLNPGVGYKDDDGDVNTWLRKRTWIIWYKRSPSGITNLVWDPCTNDSFPSSDVTFPGYHDRSLFSDGRRISKQLNTRRTMPTEEVSFSRVPAYPVLQFWTLSVFYTITNMNVFTATGYLTDLNNDECGFAWLDGFEETIFFESKGPFEVILLSESLTHQCSEELDSHSNGRYPKVVGQWPYYNVLLLEWQGGIAERRGFGIIYQGAVENSLAPGPVWKEIFLA</sequence>
<dbReference type="InterPro" id="IPR010730">
    <property type="entry name" value="HET"/>
</dbReference>
<feature type="domain" description="Heterokaryon incompatibility" evidence="1">
    <location>
        <begin position="173"/>
        <end position="320"/>
    </location>
</feature>
<gene>
    <name evidence="2" type="ORF">L207DRAFT_438703</name>
</gene>
<dbReference type="Pfam" id="PF06985">
    <property type="entry name" value="HET"/>
    <property type="match status" value="1"/>
</dbReference>
<keyword evidence="3" id="KW-1185">Reference proteome</keyword>
<accession>A0A2J6R4W3</accession>
<proteinExistence type="predicted"/>
<dbReference type="PANTHER" id="PTHR33112">
    <property type="entry name" value="DOMAIN PROTEIN, PUTATIVE-RELATED"/>
    <property type="match status" value="1"/>
</dbReference>
<evidence type="ECO:0000313" key="2">
    <source>
        <dbReference type="EMBL" id="PMD33566.1"/>
    </source>
</evidence>
<evidence type="ECO:0000313" key="3">
    <source>
        <dbReference type="Proteomes" id="UP000235786"/>
    </source>
</evidence>
<name>A0A2J6R4W3_HYAVF</name>
<evidence type="ECO:0000259" key="1">
    <source>
        <dbReference type="Pfam" id="PF06985"/>
    </source>
</evidence>
<organism evidence="2 3">
    <name type="scientific">Hyaloscypha variabilis (strain UAMH 11265 / GT02V1 / F)</name>
    <name type="common">Meliniomyces variabilis</name>
    <dbReference type="NCBI Taxonomy" id="1149755"/>
    <lineage>
        <taxon>Eukaryota</taxon>
        <taxon>Fungi</taxon>
        <taxon>Dikarya</taxon>
        <taxon>Ascomycota</taxon>
        <taxon>Pezizomycotina</taxon>
        <taxon>Leotiomycetes</taxon>
        <taxon>Helotiales</taxon>
        <taxon>Hyaloscyphaceae</taxon>
        <taxon>Hyaloscypha</taxon>
        <taxon>Hyaloscypha variabilis</taxon>
    </lineage>
</organism>
<dbReference type="PANTHER" id="PTHR33112:SF12">
    <property type="entry name" value="HETEROKARYON INCOMPATIBILITY DOMAIN-CONTAINING PROTEIN"/>
    <property type="match status" value="1"/>
</dbReference>
<dbReference type="EMBL" id="KZ613955">
    <property type="protein sequence ID" value="PMD33566.1"/>
    <property type="molecule type" value="Genomic_DNA"/>
</dbReference>
<protein>
    <submittedName>
        <fullName evidence="2">HET-domain-containing protein</fullName>
    </submittedName>
</protein>
<reference evidence="2 3" key="1">
    <citation type="submission" date="2016-04" db="EMBL/GenBank/DDBJ databases">
        <title>A degradative enzymes factory behind the ericoid mycorrhizal symbiosis.</title>
        <authorList>
            <consortium name="DOE Joint Genome Institute"/>
            <person name="Martino E."/>
            <person name="Morin E."/>
            <person name="Grelet G."/>
            <person name="Kuo A."/>
            <person name="Kohler A."/>
            <person name="Daghino S."/>
            <person name="Barry K."/>
            <person name="Choi C."/>
            <person name="Cichocki N."/>
            <person name="Clum A."/>
            <person name="Copeland A."/>
            <person name="Hainaut M."/>
            <person name="Haridas S."/>
            <person name="Labutti K."/>
            <person name="Lindquist E."/>
            <person name="Lipzen A."/>
            <person name="Khouja H.-R."/>
            <person name="Murat C."/>
            <person name="Ohm R."/>
            <person name="Olson A."/>
            <person name="Spatafora J."/>
            <person name="Veneault-Fourrey C."/>
            <person name="Henrissat B."/>
            <person name="Grigoriev I."/>
            <person name="Martin F."/>
            <person name="Perotto S."/>
        </authorList>
    </citation>
    <scope>NUCLEOTIDE SEQUENCE [LARGE SCALE GENOMIC DNA]</scope>
    <source>
        <strain evidence="2 3">F</strain>
    </source>
</reference>
<dbReference type="OrthoDB" id="2958217at2759"/>
<dbReference type="Proteomes" id="UP000235786">
    <property type="component" value="Unassembled WGS sequence"/>
</dbReference>
<dbReference type="AlphaFoldDB" id="A0A2J6R4W3"/>
<dbReference type="STRING" id="1149755.A0A2J6R4W3"/>